<dbReference type="PANTHER" id="PTHR22617:SF45">
    <property type="entry name" value="CHEMOTAXIS PROTEIN CHEW"/>
    <property type="match status" value="1"/>
</dbReference>
<sequence length="172" mass="18301">MSTALASPAAAQAAAIAAAAREYLSFKLGAEEYGIDILKVQEIRGYEPPTRIANAPVFIKGVVNLRGVIVPIVDLRVRFGLADAEYNSFTVVIILNIGGRTVGMVVDSVSDVLELGGEQIKPSPEFNGAIDATYITGLGTLKSGDDERMLILLDIESLVRSPDMGLMDAETF</sequence>
<gene>
    <name evidence="5" type="ORF">CKO43_06565</name>
</gene>
<dbReference type="PROSITE" id="PS50851">
    <property type="entry name" value="CHEW"/>
    <property type="match status" value="1"/>
</dbReference>
<comment type="subcellular location">
    <subcellularLocation>
        <location evidence="1">Cytoplasm</location>
    </subcellularLocation>
</comment>
<evidence type="ECO:0000256" key="3">
    <source>
        <dbReference type="ARBA" id="ARBA00022490"/>
    </source>
</evidence>
<keyword evidence="3" id="KW-0963">Cytoplasm</keyword>
<evidence type="ECO:0000256" key="2">
    <source>
        <dbReference type="ARBA" id="ARBA00021483"/>
    </source>
</evidence>
<reference evidence="5" key="1">
    <citation type="submission" date="2017-08" db="EMBL/GenBank/DDBJ databases">
        <authorList>
            <person name="Imhoff J.F."/>
            <person name="Rahn T."/>
            <person name="Kuenzel S."/>
            <person name="Neulinger S.C."/>
        </authorList>
    </citation>
    <scope>NUCLEOTIDE SEQUENCE</scope>
    <source>
        <strain evidence="5">IM 151</strain>
    </source>
</reference>
<dbReference type="Gene3D" id="2.40.50.180">
    <property type="entry name" value="CheA-289, Domain 4"/>
    <property type="match status" value="1"/>
</dbReference>
<organism evidence="5 6">
    <name type="scientific">Rubrivivax gelatinosus</name>
    <name type="common">Rhodocyclus gelatinosus</name>
    <name type="synonym">Rhodopseudomonas gelatinosa</name>
    <dbReference type="NCBI Taxonomy" id="28068"/>
    <lineage>
        <taxon>Bacteria</taxon>
        <taxon>Pseudomonadati</taxon>
        <taxon>Pseudomonadota</taxon>
        <taxon>Betaproteobacteria</taxon>
        <taxon>Burkholderiales</taxon>
        <taxon>Sphaerotilaceae</taxon>
        <taxon>Rubrivivax</taxon>
    </lineage>
</organism>
<dbReference type="Proteomes" id="UP001041814">
    <property type="component" value="Unassembled WGS sequence"/>
</dbReference>
<comment type="caution">
    <text evidence="5">The sequence shown here is derived from an EMBL/GenBank/DDBJ whole genome shotgun (WGS) entry which is preliminary data.</text>
</comment>
<accession>A0ABS1DUK3</accession>
<evidence type="ECO:0000313" key="5">
    <source>
        <dbReference type="EMBL" id="MBK1712442.1"/>
    </source>
</evidence>
<name>A0ABS1DUK3_RUBGE</name>
<dbReference type="EMBL" id="NRRU01000018">
    <property type="protein sequence ID" value="MBK1712442.1"/>
    <property type="molecule type" value="Genomic_DNA"/>
</dbReference>
<proteinExistence type="predicted"/>
<reference evidence="5" key="2">
    <citation type="journal article" date="2020" name="Microorganisms">
        <title>Osmotic Adaptation and Compatible Solute Biosynthesis of Phototrophic Bacteria as Revealed from Genome Analyses.</title>
        <authorList>
            <person name="Imhoff J.F."/>
            <person name="Rahn T."/>
            <person name="Kunzel S."/>
            <person name="Keller A."/>
            <person name="Neulinger S.C."/>
        </authorList>
    </citation>
    <scope>NUCLEOTIDE SEQUENCE</scope>
    <source>
        <strain evidence="5">IM 151</strain>
    </source>
</reference>
<dbReference type="PANTHER" id="PTHR22617">
    <property type="entry name" value="CHEMOTAXIS SENSOR HISTIDINE KINASE-RELATED"/>
    <property type="match status" value="1"/>
</dbReference>
<dbReference type="InterPro" id="IPR036061">
    <property type="entry name" value="CheW-like_dom_sf"/>
</dbReference>
<feature type="domain" description="CheW-like" evidence="4">
    <location>
        <begin position="20"/>
        <end position="164"/>
    </location>
</feature>
<evidence type="ECO:0000256" key="1">
    <source>
        <dbReference type="ARBA" id="ARBA00004496"/>
    </source>
</evidence>
<dbReference type="SUPFAM" id="SSF50341">
    <property type="entry name" value="CheW-like"/>
    <property type="match status" value="1"/>
</dbReference>
<dbReference type="RefSeq" id="WP_200226378.1">
    <property type="nucleotide sequence ID" value="NZ_NRRT01000004.1"/>
</dbReference>
<keyword evidence="6" id="KW-1185">Reference proteome</keyword>
<protein>
    <recommendedName>
        <fullName evidence="2">Chemotaxis protein CheW</fullName>
    </recommendedName>
</protein>
<dbReference type="CDD" id="cd00732">
    <property type="entry name" value="CheW"/>
    <property type="match status" value="1"/>
</dbReference>
<evidence type="ECO:0000313" key="6">
    <source>
        <dbReference type="Proteomes" id="UP001041814"/>
    </source>
</evidence>
<dbReference type="SMART" id="SM00260">
    <property type="entry name" value="CheW"/>
    <property type="match status" value="1"/>
</dbReference>
<dbReference type="Pfam" id="PF01584">
    <property type="entry name" value="CheW"/>
    <property type="match status" value="1"/>
</dbReference>
<evidence type="ECO:0000259" key="4">
    <source>
        <dbReference type="PROSITE" id="PS50851"/>
    </source>
</evidence>
<dbReference type="Gene3D" id="2.30.30.40">
    <property type="entry name" value="SH3 Domains"/>
    <property type="match status" value="1"/>
</dbReference>
<dbReference type="InterPro" id="IPR039315">
    <property type="entry name" value="CheW"/>
</dbReference>
<dbReference type="InterPro" id="IPR002545">
    <property type="entry name" value="CheW-lke_dom"/>
</dbReference>